<proteinExistence type="predicted"/>
<feature type="compositionally biased region" description="Polar residues" evidence="1">
    <location>
        <begin position="1"/>
        <end position="11"/>
    </location>
</feature>
<evidence type="ECO:0000256" key="1">
    <source>
        <dbReference type="SAM" id="MobiDB-lite"/>
    </source>
</evidence>
<dbReference type="Proteomes" id="UP000198866">
    <property type="component" value="Unassembled WGS sequence"/>
</dbReference>
<feature type="region of interest" description="Disordered" evidence="1">
    <location>
        <begin position="1"/>
        <end position="47"/>
    </location>
</feature>
<dbReference type="AlphaFoldDB" id="A0A1H7E9C8"/>
<gene>
    <name evidence="2" type="ORF">SAMN05192539_10422</name>
</gene>
<sequence>MTTEKSNSGIVGTNDAEVEYVDAGKDDPNNSRLPQRSDAAHRGGKSPQWAWAVCPSGFDWMDVHLPFFTSEWF</sequence>
<keyword evidence="3" id="KW-1185">Reference proteome</keyword>
<accession>A0A1H7E9C8</accession>
<dbReference type="EMBL" id="FNYE01000042">
    <property type="protein sequence ID" value="SEK08692.1"/>
    <property type="molecule type" value="Genomic_DNA"/>
</dbReference>
<organism evidence="2 3">
    <name type="scientific">Paraburkholderia diazotrophica</name>
    <dbReference type="NCBI Taxonomy" id="667676"/>
    <lineage>
        <taxon>Bacteria</taxon>
        <taxon>Pseudomonadati</taxon>
        <taxon>Pseudomonadota</taxon>
        <taxon>Betaproteobacteria</taxon>
        <taxon>Burkholderiales</taxon>
        <taxon>Burkholderiaceae</taxon>
        <taxon>Paraburkholderia</taxon>
    </lineage>
</organism>
<reference evidence="3" key="1">
    <citation type="submission" date="2016-10" db="EMBL/GenBank/DDBJ databases">
        <authorList>
            <person name="Varghese N."/>
            <person name="Submissions S."/>
        </authorList>
    </citation>
    <scope>NUCLEOTIDE SEQUENCE [LARGE SCALE GENOMIC DNA]</scope>
    <source>
        <strain evidence="3">LMG 26031</strain>
    </source>
</reference>
<evidence type="ECO:0000313" key="2">
    <source>
        <dbReference type="EMBL" id="SEK08692.1"/>
    </source>
</evidence>
<protein>
    <submittedName>
        <fullName evidence="2">Uncharacterized protein</fullName>
    </submittedName>
</protein>
<evidence type="ECO:0000313" key="3">
    <source>
        <dbReference type="Proteomes" id="UP000198866"/>
    </source>
</evidence>
<name>A0A1H7E9C8_9BURK</name>